<name>A0A2G9C8W3_9BURK</name>
<evidence type="ECO:0000259" key="5">
    <source>
        <dbReference type="SMART" id="SM00563"/>
    </source>
</evidence>
<dbReference type="AlphaFoldDB" id="A0A2G9C8W3"/>
<dbReference type="PANTHER" id="PTHR10434">
    <property type="entry name" value="1-ACYL-SN-GLYCEROL-3-PHOSPHATE ACYLTRANSFERASE"/>
    <property type="match status" value="1"/>
</dbReference>
<feature type="domain" description="Phospholipid/glycerol acyltransferase" evidence="5">
    <location>
        <begin position="76"/>
        <end position="191"/>
    </location>
</feature>
<evidence type="ECO:0000313" key="7">
    <source>
        <dbReference type="Proteomes" id="UP000231501"/>
    </source>
</evidence>
<feature type="transmembrane region" description="Helical" evidence="4">
    <location>
        <begin position="7"/>
        <end position="32"/>
    </location>
</feature>
<keyword evidence="4" id="KW-1133">Transmembrane helix</keyword>
<reference evidence="6 7" key="1">
    <citation type="submission" date="2017-11" db="EMBL/GenBank/DDBJ databases">
        <title>Draft genome sequence of Mitsuaria sp. HWN-4.</title>
        <authorList>
            <person name="Gundlapally S.R."/>
        </authorList>
    </citation>
    <scope>NUCLEOTIDE SEQUENCE [LARGE SCALE GENOMIC DNA]</scope>
    <source>
        <strain evidence="6 7">HWN-4</strain>
    </source>
</reference>
<dbReference type="GO" id="GO:0003841">
    <property type="term" value="F:1-acylglycerol-3-phosphate O-acyltransferase activity"/>
    <property type="evidence" value="ECO:0007669"/>
    <property type="project" value="TreeGrafter"/>
</dbReference>
<keyword evidence="3 6" id="KW-0012">Acyltransferase</keyword>
<evidence type="ECO:0000256" key="1">
    <source>
        <dbReference type="ARBA" id="ARBA00005189"/>
    </source>
</evidence>
<evidence type="ECO:0000256" key="4">
    <source>
        <dbReference type="SAM" id="Phobius"/>
    </source>
</evidence>
<dbReference type="CDD" id="cd07989">
    <property type="entry name" value="LPLAT_AGPAT-like"/>
    <property type="match status" value="1"/>
</dbReference>
<keyword evidence="2 6" id="KW-0808">Transferase</keyword>
<dbReference type="InterPro" id="IPR002123">
    <property type="entry name" value="Plipid/glycerol_acylTrfase"/>
</dbReference>
<organism evidence="6 7">
    <name type="scientific">Roseateles chitinivorans</name>
    <dbReference type="NCBI Taxonomy" id="2917965"/>
    <lineage>
        <taxon>Bacteria</taxon>
        <taxon>Pseudomonadati</taxon>
        <taxon>Pseudomonadota</taxon>
        <taxon>Betaproteobacteria</taxon>
        <taxon>Burkholderiales</taxon>
        <taxon>Sphaerotilaceae</taxon>
        <taxon>Roseateles</taxon>
    </lineage>
</organism>
<accession>A0A2G9C8W3</accession>
<dbReference type="Proteomes" id="UP000231501">
    <property type="component" value="Unassembled WGS sequence"/>
</dbReference>
<keyword evidence="4" id="KW-0812">Transmembrane</keyword>
<keyword evidence="7" id="KW-1185">Reference proteome</keyword>
<dbReference type="PANTHER" id="PTHR10434:SF40">
    <property type="entry name" value="1-ACYL-SN-GLYCEROL-3-PHOSPHATE ACYLTRANSFERASE"/>
    <property type="match status" value="1"/>
</dbReference>
<evidence type="ECO:0000256" key="2">
    <source>
        <dbReference type="ARBA" id="ARBA00022679"/>
    </source>
</evidence>
<protein>
    <submittedName>
        <fullName evidence="6">1-acyl-sn-glycerol-3-phosphate acyltransferase</fullName>
    </submittedName>
</protein>
<dbReference type="SMART" id="SM00563">
    <property type="entry name" value="PlsC"/>
    <property type="match status" value="1"/>
</dbReference>
<dbReference type="OrthoDB" id="9812274at2"/>
<sequence>MLIALRSILFVLYLIVTVVPWGTAVVVCSLFLNSTQLYWMCANWLRVAIWGARLICGVRWRVRGMEHLPTDQSQSVILLSKHQSTWETFAYPMLMPRPLAYVFKRELIYIPFFGWAMARLDMIHIDRSKRSEAWNKVAAQGRRIAGLGNWIIMFPEGTRVARGKTGDYKTGGTRLAVETGVPVVPIAMNSASCWPRKSFLLRPGVVDISIGPMIPSTGRTPADLMKEVQGWIETEMRVLDPAAYPAGGASAMTGVPPAPPAPPPAPAAV</sequence>
<evidence type="ECO:0000256" key="3">
    <source>
        <dbReference type="ARBA" id="ARBA00023315"/>
    </source>
</evidence>
<gene>
    <name evidence="6" type="ORF">CS062_16935</name>
</gene>
<comment type="pathway">
    <text evidence="1">Lipid metabolism.</text>
</comment>
<proteinExistence type="predicted"/>
<comment type="caution">
    <text evidence="6">The sequence shown here is derived from an EMBL/GenBank/DDBJ whole genome shotgun (WGS) entry which is preliminary data.</text>
</comment>
<dbReference type="EMBL" id="PEOG01000048">
    <property type="protein sequence ID" value="PIM51989.1"/>
    <property type="molecule type" value="Genomic_DNA"/>
</dbReference>
<dbReference type="RefSeq" id="WP_099862783.1">
    <property type="nucleotide sequence ID" value="NZ_PEOG01000048.1"/>
</dbReference>
<dbReference type="SUPFAM" id="SSF69593">
    <property type="entry name" value="Glycerol-3-phosphate (1)-acyltransferase"/>
    <property type="match status" value="1"/>
</dbReference>
<keyword evidence="4" id="KW-0472">Membrane</keyword>
<dbReference type="GO" id="GO:0006654">
    <property type="term" value="P:phosphatidic acid biosynthetic process"/>
    <property type="evidence" value="ECO:0007669"/>
    <property type="project" value="TreeGrafter"/>
</dbReference>
<evidence type="ECO:0000313" key="6">
    <source>
        <dbReference type="EMBL" id="PIM51989.1"/>
    </source>
</evidence>
<dbReference type="Pfam" id="PF01553">
    <property type="entry name" value="Acyltransferase"/>
    <property type="match status" value="1"/>
</dbReference>